<dbReference type="InterPro" id="IPR000008">
    <property type="entry name" value="C2_dom"/>
</dbReference>
<gene>
    <name evidence="3" type="ORF">D7W81_12245</name>
</gene>
<dbReference type="SUPFAM" id="SSF49562">
    <property type="entry name" value="C2 domain (Calcium/lipid-binding domain, CaLB)"/>
    <property type="match status" value="1"/>
</dbReference>
<feature type="chain" id="PRO_5017349459" description="C2 domain-containing protein" evidence="1">
    <location>
        <begin position="23"/>
        <end position="207"/>
    </location>
</feature>
<reference evidence="4" key="1">
    <citation type="submission" date="2018-09" db="EMBL/GenBank/DDBJ databases">
        <authorList>
            <person name="Livingstone P.G."/>
            <person name="Whitworth D.E."/>
        </authorList>
    </citation>
    <scope>NUCLEOTIDE SEQUENCE [LARGE SCALE GENOMIC DNA]</scope>
    <source>
        <strain evidence="4">AB050A</strain>
    </source>
</reference>
<dbReference type="EMBL" id="RAWK01000060">
    <property type="protein sequence ID" value="RKH68616.1"/>
    <property type="molecule type" value="Genomic_DNA"/>
</dbReference>
<dbReference type="AlphaFoldDB" id="A0A3A8QIT7"/>
<dbReference type="Proteomes" id="UP000267003">
    <property type="component" value="Unassembled WGS sequence"/>
</dbReference>
<proteinExistence type="predicted"/>
<feature type="signal peptide" evidence="1">
    <location>
        <begin position="1"/>
        <end position="22"/>
    </location>
</feature>
<protein>
    <recommendedName>
        <fullName evidence="2">C2 domain-containing protein</fullName>
    </recommendedName>
</protein>
<sequence>MPMKTFCLFLLALTCALLPACGESECTPESCTDGCCSATNSCIRDRGDALCGPNGGICESCPEGNVCRLDTKACFAGVMRTRVQPRRAVIADVDPDSGEDWDSDGSPPDVVVEMRCPSAPERSRTAEDESWEPEWRTGSCEVITSNLLEHPIEISIFDNDDFALDDEFGTIHYQVTRADLNRGRLELAIPDEVLTLVLDLSHAYSAQ</sequence>
<feature type="domain" description="C2" evidence="2">
    <location>
        <begin position="105"/>
        <end position="180"/>
    </location>
</feature>
<name>A0A3A8QIT7_9BACT</name>
<dbReference type="InterPro" id="IPR035892">
    <property type="entry name" value="C2_domain_sf"/>
</dbReference>
<keyword evidence="4" id="KW-1185">Reference proteome</keyword>
<dbReference type="Pfam" id="PF00168">
    <property type="entry name" value="C2"/>
    <property type="match status" value="1"/>
</dbReference>
<organism evidence="3 4">
    <name type="scientific">Corallococcus aberystwythensis</name>
    <dbReference type="NCBI Taxonomy" id="2316722"/>
    <lineage>
        <taxon>Bacteria</taxon>
        <taxon>Pseudomonadati</taxon>
        <taxon>Myxococcota</taxon>
        <taxon>Myxococcia</taxon>
        <taxon>Myxococcales</taxon>
        <taxon>Cystobacterineae</taxon>
        <taxon>Myxococcaceae</taxon>
        <taxon>Corallococcus</taxon>
    </lineage>
</organism>
<accession>A0A3A8QIT7</accession>
<comment type="caution">
    <text evidence="3">The sequence shown here is derived from an EMBL/GenBank/DDBJ whole genome shotgun (WGS) entry which is preliminary data.</text>
</comment>
<evidence type="ECO:0000313" key="3">
    <source>
        <dbReference type="EMBL" id="RKH68616.1"/>
    </source>
</evidence>
<evidence type="ECO:0000256" key="1">
    <source>
        <dbReference type="SAM" id="SignalP"/>
    </source>
</evidence>
<evidence type="ECO:0000313" key="4">
    <source>
        <dbReference type="Proteomes" id="UP000267003"/>
    </source>
</evidence>
<keyword evidence="1" id="KW-0732">Signal</keyword>
<evidence type="ECO:0000259" key="2">
    <source>
        <dbReference type="Pfam" id="PF00168"/>
    </source>
</evidence>